<keyword evidence="2" id="KW-0812">Transmembrane</keyword>
<keyword evidence="2" id="KW-1133">Transmembrane helix</keyword>
<dbReference type="Pfam" id="PF19950">
    <property type="entry name" value="DUF6412"/>
    <property type="match status" value="1"/>
</dbReference>
<feature type="transmembrane region" description="Helical" evidence="2">
    <location>
        <begin position="78"/>
        <end position="103"/>
    </location>
</feature>
<feature type="transmembrane region" description="Helical" evidence="2">
    <location>
        <begin position="42"/>
        <end position="66"/>
    </location>
</feature>
<feature type="region of interest" description="Disordered" evidence="1">
    <location>
        <begin position="121"/>
        <end position="148"/>
    </location>
</feature>
<evidence type="ECO:0000313" key="3">
    <source>
        <dbReference type="EMBL" id="XDI06826.1"/>
    </source>
</evidence>
<gene>
    <name evidence="3" type="ORF">ABFY20_06910</name>
</gene>
<name>A0AB39BKC5_9MICO</name>
<dbReference type="RefSeq" id="WP_368499204.1">
    <property type="nucleotide sequence ID" value="NZ_CP162511.1"/>
</dbReference>
<dbReference type="EMBL" id="CP162511">
    <property type="protein sequence ID" value="XDI06826.1"/>
    <property type="molecule type" value="Genomic_DNA"/>
</dbReference>
<feature type="compositionally biased region" description="Low complexity" evidence="1">
    <location>
        <begin position="139"/>
        <end position="148"/>
    </location>
</feature>
<protein>
    <submittedName>
        <fullName evidence="3">DUF6412 domain-containing protein</fullName>
    </submittedName>
</protein>
<dbReference type="AlphaFoldDB" id="A0AB39BKC5"/>
<organism evidence="3">
    <name type="scientific">Herbiconiux sp. A18JL235</name>
    <dbReference type="NCBI Taxonomy" id="3152363"/>
    <lineage>
        <taxon>Bacteria</taxon>
        <taxon>Bacillati</taxon>
        <taxon>Actinomycetota</taxon>
        <taxon>Actinomycetes</taxon>
        <taxon>Micrococcales</taxon>
        <taxon>Microbacteriaceae</taxon>
        <taxon>Herbiconiux</taxon>
    </lineage>
</organism>
<sequence length="148" mass="15078">MDHLRRDAHWLERDSAGAGVGVSARGLWSAFDQSPFLRRLSVLLGLLSVGSASAMIFSALGAVGAAGSAGTGTGTDGVLTALALAAVVTTACAVAALAVVLLAASTRHRHTRRCEAADDDLPTVITQSRPDAPGRPRTRAPGRLLAIA</sequence>
<evidence type="ECO:0000256" key="2">
    <source>
        <dbReference type="SAM" id="Phobius"/>
    </source>
</evidence>
<accession>A0AB39BKC5</accession>
<evidence type="ECO:0000256" key="1">
    <source>
        <dbReference type="SAM" id="MobiDB-lite"/>
    </source>
</evidence>
<reference evidence="3" key="1">
    <citation type="submission" date="2024-05" db="EMBL/GenBank/DDBJ databases">
        <title>Herbiconiux sp. A18JL235.</title>
        <authorList>
            <person name="Zhang G."/>
        </authorList>
    </citation>
    <scope>NUCLEOTIDE SEQUENCE</scope>
    <source>
        <strain evidence="3">A18JL235</strain>
    </source>
</reference>
<proteinExistence type="predicted"/>
<dbReference type="InterPro" id="IPR045635">
    <property type="entry name" value="DUF6412"/>
</dbReference>
<keyword evidence="2" id="KW-0472">Membrane</keyword>